<feature type="transmembrane region" description="Helical" evidence="7">
    <location>
        <begin position="164"/>
        <end position="189"/>
    </location>
</feature>
<proteinExistence type="inferred from homology"/>
<dbReference type="PANTHER" id="PTHR31585">
    <property type="entry name" value="FOLATE-BIOPTERIN TRANSPORTER 1, CHLOROPLASTIC"/>
    <property type="match status" value="1"/>
</dbReference>
<evidence type="ECO:0000313" key="9">
    <source>
        <dbReference type="Proteomes" id="UP000676409"/>
    </source>
</evidence>
<dbReference type="SUPFAM" id="SSF103473">
    <property type="entry name" value="MFS general substrate transporter"/>
    <property type="match status" value="1"/>
</dbReference>
<dbReference type="Proteomes" id="UP000676409">
    <property type="component" value="Chromosome"/>
</dbReference>
<dbReference type="KEGG" id="caul:KCG34_07330"/>
<dbReference type="PANTHER" id="PTHR31585:SF0">
    <property type="entry name" value="FOLATE-BIOPTERIN TRANSPORTER 1, CHLOROPLASTIC"/>
    <property type="match status" value="1"/>
</dbReference>
<reference evidence="8" key="1">
    <citation type="submission" date="2021-04" db="EMBL/GenBank/DDBJ databases">
        <title>The complete genome sequence of Caulobacter sp. S6.</title>
        <authorList>
            <person name="Tang Y."/>
            <person name="Ouyang W."/>
            <person name="Liu Q."/>
            <person name="Huang B."/>
            <person name="Guo Z."/>
            <person name="Lei P."/>
        </authorList>
    </citation>
    <scope>NUCLEOTIDE SEQUENCE</scope>
    <source>
        <strain evidence="8">S6</strain>
    </source>
</reference>
<feature type="transmembrane region" description="Helical" evidence="7">
    <location>
        <begin position="369"/>
        <end position="385"/>
    </location>
</feature>
<protein>
    <recommendedName>
        <fullName evidence="10">MFS transporter</fullName>
    </recommendedName>
</protein>
<feature type="transmembrane region" description="Helical" evidence="7">
    <location>
        <begin position="71"/>
        <end position="90"/>
    </location>
</feature>
<keyword evidence="5 7" id="KW-1133">Transmembrane helix</keyword>
<organism evidence="8 9">
    <name type="scientific">Phenylobacterium montanum</name>
    <dbReference type="NCBI Taxonomy" id="2823693"/>
    <lineage>
        <taxon>Bacteria</taxon>
        <taxon>Pseudomonadati</taxon>
        <taxon>Pseudomonadota</taxon>
        <taxon>Alphaproteobacteria</taxon>
        <taxon>Caulobacterales</taxon>
        <taxon>Caulobacteraceae</taxon>
        <taxon>Phenylobacterium</taxon>
    </lineage>
</organism>
<feature type="transmembrane region" description="Helical" evidence="7">
    <location>
        <begin position="125"/>
        <end position="143"/>
    </location>
</feature>
<gene>
    <name evidence="8" type="ORF">KCG34_07330</name>
</gene>
<evidence type="ECO:0000256" key="2">
    <source>
        <dbReference type="ARBA" id="ARBA00007015"/>
    </source>
</evidence>
<dbReference type="AlphaFoldDB" id="A0A975G218"/>
<feature type="transmembrane region" description="Helical" evidence="7">
    <location>
        <begin position="405"/>
        <end position="428"/>
    </location>
</feature>
<evidence type="ECO:0000256" key="4">
    <source>
        <dbReference type="ARBA" id="ARBA00022692"/>
    </source>
</evidence>
<feature type="transmembrane region" description="Helical" evidence="7">
    <location>
        <begin position="248"/>
        <end position="270"/>
    </location>
</feature>
<evidence type="ECO:0000256" key="6">
    <source>
        <dbReference type="ARBA" id="ARBA00023136"/>
    </source>
</evidence>
<dbReference type="InterPro" id="IPR039309">
    <property type="entry name" value="BT1"/>
</dbReference>
<evidence type="ECO:0000256" key="5">
    <source>
        <dbReference type="ARBA" id="ARBA00022989"/>
    </source>
</evidence>
<dbReference type="Pfam" id="PF03092">
    <property type="entry name" value="BT1"/>
    <property type="match status" value="1"/>
</dbReference>
<evidence type="ECO:0008006" key="10">
    <source>
        <dbReference type="Google" id="ProtNLM"/>
    </source>
</evidence>
<dbReference type="InterPro" id="IPR036259">
    <property type="entry name" value="MFS_trans_sf"/>
</dbReference>
<evidence type="ECO:0000313" key="8">
    <source>
        <dbReference type="EMBL" id="QUD89675.1"/>
    </source>
</evidence>
<evidence type="ECO:0000256" key="1">
    <source>
        <dbReference type="ARBA" id="ARBA00004141"/>
    </source>
</evidence>
<evidence type="ECO:0000256" key="3">
    <source>
        <dbReference type="ARBA" id="ARBA00022448"/>
    </source>
</evidence>
<dbReference type="EMBL" id="CP073078">
    <property type="protein sequence ID" value="QUD89675.1"/>
    <property type="molecule type" value="Genomic_DNA"/>
</dbReference>
<feature type="transmembrane region" description="Helical" evidence="7">
    <location>
        <begin position="201"/>
        <end position="227"/>
    </location>
</feature>
<comment type="subcellular location">
    <subcellularLocation>
        <location evidence="1">Membrane</location>
        <topology evidence="1">Multi-pass membrane protein</topology>
    </subcellularLocation>
</comment>
<feature type="transmembrane region" description="Helical" evidence="7">
    <location>
        <begin position="30"/>
        <end position="51"/>
    </location>
</feature>
<sequence>MAETRQLEIAELSPTPEAVDASSEATGVQAYLFIAALFFLTNFAAPNLGLVDIPVSFFLKNRLHLSANGTAVFHLIVAIPLILGFVFGFVRDRWSPVGHGDRAHLLIFSLATTAIYIAMGFAQPSYATLALGVFVATSTYQMTSSVANGVSTVVGRDANQAGGMAAATLIAAYLPQVLGFFVGGVLSQALEAQNAVIAARVVYLCAGLMMVLLAIVGFLGPASVYAAAERARTRQHLVADLKRLVRHWPIYPVLFVQALWQFSPATATVLQYHLANSLHGTDAQWGEWNAVFIGAFIPGLAIYSWACRRVQLRWLIWGAFGLAVLQMTPLLLVRTANQAIAAAAALGVMGAFAQAALVDLCIRSAPKGLESTMMMAFLATYWISFRSGDLAGTWMYDRWGFVPPVLATTLTIALCLPVLLLVPSRLLLTRDGEPIRQQT</sequence>
<accession>A0A975G218</accession>
<dbReference type="GO" id="GO:0016020">
    <property type="term" value="C:membrane"/>
    <property type="evidence" value="ECO:0007669"/>
    <property type="project" value="UniProtKB-SubCell"/>
</dbReference>
<dbReference type="Gene3D" id="1.20.1250.20">
    <property type="entry name" value="MFS general substrate transporter like domains"/>
    <property type="match status" value="2"/>
</dbReference>
<keyword evidence="3" id="KW-0813">Transport</keyword>
<feature type="transmembrane region" description="Helical" evidence="7">
    <location>
        <begin position="339"/>
        <end position="362"/>
    </location>
</feature>
<comment type="similarity">
    <text evidence="2">Belongs to the major facilitator superfamily. Folate-biopterin transporter (TC 2.A.71) family.</text>
</comment>
<keyword evidence="6 7" id="KW-0472">Membrane</keyword>
<dbReference type="RefSeq" id="WP_211939727.1">
    <property type="nucleotide sequence ID" value="NZ_CP073078.1"/>
</dbReference>
<keyword evidence="4 7" id="KW-0812">Transmembrane</keyword>
<feature type="transmembrane region" description="Helical" evidence="7">
    <location>
        <begin position="102"/>
        <end position="119"/>
    </location>
</feature>
<feature type="transmembrane region" description="Helical" evidence="7">
    <location>
        <begin position="314"/>
        <end position="333"/>
    </location>
</feature>
<keyword evidence="9" id="KW-1185">Reference proteome</keyword>
<evidence type="ECO:0000256" key="7">
    <source>
        <dbReference type="SAM" id="Phobius"/>
    </source>
</evidence>
<name>A0A975G218_9CAUL</name>
<feature type="transmembrane region" description="Helical" evidence="7">
    <location>
        <begin position="290"/>
        <end position="307"/>
    </location>
</feature>